<reference evidence="2 3" key="1">
    <citation type="submission" date="2019-07" db="EMBL/GenBank/DDBJ databases">
        <title>Draft genome sequence of Haloferax volcanii SS0101, isolated from salt farm in Samut Sakhon, Thailand.</title>
        <authorList>
            <person name="Wanthongcharoen S."/>
            <person name="Yamprayoonswat W."/>
            <person name="Ruangsuj P."/>
            <person name="Thongpramul N."/>
            <person name="Jumpathong W."/>
            <person name="Sittihan S."/>
            <person name="Kanjanavas P."/>
            <person name="Yasawong M."/>
        </authorList>
    </citation>
    <scope>NUCLEOTIDE SEQUENCE [LARGE SCALE GENOMIC DNA]</scope>
    <source>
        <strain evidence="2 3">SS0101</strain>
    </source>
</reference>
<proteinExistence type="predicted"/>
<accession>A0A558G9V7</accession>
<protein>
    <submittedName>
        <fullName evidence="2">Uncharacterized protein</fullName>
    </submittedName>
</protein>
<dbReference type="Proteomes" id="UP000320212">
    <property type="component" value="Unassembled WGS sequence"/>
</dbReference>
<feature type="coiled-coil region" evidence="1">
    <location>
        <begin position="199"/>
        <end position="226"/>
    </location>
</feature>
<evidence type="ECO:0000313" key="3">
    <source>
        <dbReference type="Proteomes" id="UP000320212"/>
    </source>
</evidence>
<sequence length="227" mass="26215">MEDEIDEELEELVMPRVESLLKYEGVIVDRREQLIHAFESSLKGDNTISETAELSTQIAVALRQTDEDEEFQNAANALISIFRNLNPDILRILQKAGASDELIEILIALRMDYRLDIERLNNQKNIGQNWWSTINTEIAIRSDQVIFNHEIVLDMDDVVEFSTSFDNSTILVNHLLRRMADVIDMFGDESAGQIDEAHLEVIEENIERIRDAQERLEQKEDEENVNT</sequence>
<dbReference type="RefSeq" id="WP_144858844.1">
    <property type="nucleotide sequence ID" value="NZ_VMTR01000075.1"/>
</dbReference>
<evidence type="ECO:0000313" key="2">
    <source>
        <dbReference type="EMBL" id="TVT94548.1"/>
    </source>
</evidence>
<dbReference type="EMBL" id="VMTR01000075">
    <property type="protein sequence ID" value="TVT94548.1"/>
    <property type="molecule type" value="Genomic_DNA"/>
</dbReference>
<gene>
    <name evidence="2" type="ORF">FQA18_11345</name>
</gene>
<evidence type="ECO:0000256" key="1">
    <source>
        <dbReference type="SAM" id="Coils"/>
    </source>
</evidence>
<dbReference type="AlphaFoldDB" id="A0A558G9V7"/>
<comment type="caution">
    <text evidence="2">The sequence shown here is derived from an EMBL/GenBank/DDBJ whole genome shotgun (WGS) entry which is preliminary data.</text>
</comment>
<keyword evidence="1" id="KW-0175">Coiled coil</keyword>
<name>A0A558G9V7_HALVO</name>
<organism evidence="2 3">
    <name type="scientific">Haloferax volcanii</name>
    <name type="common">Halobacterium volcanii</name>
    <dbReference type="NCBI Taxonomy" id="2246"/>
    <lineage>
        <taxon>Archaea</taxon>
        <taxon>Methanobacteriati</taxon>
        <taxon>Methanobacteriota</taxon>
        <taxon>Stenosarchaea group</taxon>
        <taxon>Halobacteria</taxon>
        <taxon>Halobacteriales</taxon>
        <taxon>Haloferacaceae</taxon>
        <taxon>Haloferax</taxon>
    </lineage>
</organism>